<proteinExistence type="predicted"/>
<dbReference type="SUPFAM" id="SSF54593">
    <property type="entry name" value="Glyoxalase/Bleomycin resistance protein/Dihydroxybiphenyl dioxygenase"/>
    <property type="match status" value="2"/>
</dbReference>
<name>A0ABV4XT65_9CYAN</name>
<evidence type="ECO:0000313" key="4">
    <source>
        <dbReference type="Proteomes" id="UP001576784"/>
    </source>
</evidence>
<accession>A0ABV4XT65</accession>
<feature type="domain" description="VOC" evidence="2">
    <location>
        <begin position="168"/>
        <end position="300"/>
    </location>
</feature>
<dbReference type="Gene3D" id="3.10.180.10">
    <property type="entry name" value="2,3-Dihydroxybiphenyl 1,2-Dioxygenase, domain 1"/>
    <property type="match status" value="2"/>
</dbReference>
<dbReference type="PANTHER" id="PTHR43048:SF3">
    <property type="entry name" value="METHYLMALONYL-COA EPIMERASE, MITOCHONDRIAL"/>
    <property type="match status" value="1"/>
</dbReference>
<dbReference type="InterPro" id="IPR037523">
    <property type="entry name" value="VOC_core"/>
</dbReference>
<dbReference type="RefSeq" id="WP_413264503.1">
    <property type="nucleotide sequence ID" value="NZ_JBHFNR010000131.1"/>
</dbReference>
<organism evidence="3 4">
    <name type="scientific">Floridaenema flaviceps BLCC-F50</name>
    <dbReference type="NCBI Taxonomy" id="3153642"/>
    <lineage>
        <taxon>Bacteria</taxon>
        <taxon>Bacillati</taxon>
        <taxon>Cyanobacteriota</taxon>
        <taxon>Cyanophyceae</taxon>
        <taxon>Oscillatoriophycideae</taxon>
        <taxon>Aerosakkonematales</taxon>
        <taxon>Aerosakkonemataceae</taxon>
        <taxon>Floridanema</taxon>
        <taxon>Floridanema flaviceps</taxon>
    </lineage>
</organism>
<dbReference type="Pfam" id="PF00903">
    <property type="entry name" value="Glyoxalase"/>
    <property type="match status" value="2"/>
</dbReference>
<dbReference type="Proteomes" id="UP001576784">
    <property type="component" value="Unassembled WGS sequence"/>
</dbReference>
<dbReference type="InterPro" id="IPR018146">
    <property type="entry name" value="Glyoxalase_1_CS"/>
</dbReference>
<dbReference type="PANTHER" id="PTHR43048">
    <property type="entry name" value="METHYLMALONYL-COA EPIMERASE"/>
    <property type="match status" value="1"/>
</dbReference>
<dbReference type="CDD" id="cd06587">
    <property type="entry name" value="VOC"/>
    <property type="match status" value="1"/>
</dbReference>
<evidence type="ECO:0000313" key="3">
    <source>
        <dbReference type="EMBL" id="MFB2894862.1"/>
    </source>
</evidence>
<evidence type="ECO:0000256" key="1">
    <source>
        <dbReference type="ARBA" id="ARBA00022723"/>
    </source>
</evidence>
<dbReference type="PROSITE" id="PS00934">
    <property type="entry name" value="GLYOXALASE_I_1"/>
    <property type="match status" value="1"/>
</dbReference>
<dbReference type="PROSITE" id="PS51819">
    <property type="entry name" value="VOC"/>
    <property type="match status" value="2"/>
</dbReference>
<keyword evidence="1" id="KW-0479">Metal-binding</keyword>
<evidence type="ECO:0000259" key="2">
    <source>
        <dbReference type="PROSITE" id="PS51819"/>
    </source>
</evidence>
<reference evidence="3 4" key="1">
    <citation type="submission" date="2024-09" db="EMBL/GenBank/DDBJ databases">
        <title>Floridaenema gen nov. (Aerosakkonemataceae, Aerosakkonematales ord. nov., Cyanobacteria) from benthic tropical and subtropical fresh waters, with the description of four new species.</title>
        <authorList>
            <person name="Moretto J.A."/>
            <person name="Berthold D.E."/>
            <person name="Lefler F.W."/>
            <person name="Huang I.-S."/>
            <person name="Laughinghouse H. IV."/>
        </authorList>
    </citation>
    <scope>NUCLEOTIDE SEQUENCE [LARGE SCALE GENOMIC DNA]</scope>
    <source>
        <strain evidence="3 4">BLCC-F50</strain>
    </source>
</reference>
<comment type="caution">
    <text evidence="3">The sequence shown here is derived from an EMBL/GenBank/DDBJ whole genome shotgun (WGS) entry which is preliminary data.</text>
</comment>
<protein>
    <submittedName>
        <fullName evidence="3">VOC family protein</fullName>
    </submittedName>
</protein>
<keyword evidence="4" id="KW-1185">Reference proteome</keyword>
<gene>
    <name evidence="3" type="ORF">ACE1CI_18290</name>
</gene>
<dbReference type="InterPro" id="IPR004360">
    <property type="entry name" value="Glyas_Fos-R_dOase_dom"/>
</dbReference>
<dbReference type="EMBL" id="JBHFNR010000131">
    <property type="protein sequence ID" value="MFB2894862.1"/>
    <property type="molecule type" value="Genomic_DNA"/>
</dbReference>
<dbReference type="InterPro" id="IPR029068">
    <property type="entry name" value="Glyas_Bleomycin-R_OHBP_Dase"/>
</dbReference>
<feature type="domain" description="VOC" evidence="2">
    <location>
        <begin position="13"/>
        <end position="149"/>
    </location>
</feature>
<sequence length="301" mass="34609">MNITCQSPIQTQRIEAILLTVTDIDRSINFYTKALRFTVIDDGIFTEISPNKIRVVTLKLGDEKIRLIQYFDKIGKPILQDSQSNDLWFQHFAIVVSDMDEAYNHLKSFPFEAISTAPQTIPPGNKEAAYIQAFKFRDPDRHPLELIWFPSDKGQQKWHQKSDRLFLGIDHTAIAVANTEQSLQFYRDFLGMQVNGGSFNWRETQARMDGLPDAKVRITALRPIQGGLGIELLDYIKPENSRPIPPDLKTYDIASTQIELIIDEAQFRQNKIQLENFPFLHHKSYRIQDPTGHSLLLIPKA</sequence>
<dbReference type="InterPro" id="IPR051785">
    <property type="entry name" value="MMCE/EMCE_epimerase"/>
</dbReference>